<dbReference type="PANTHER" id="PTHR40460">
    <property type="entry name" value="CHROMOSOME 1, WHOLE GENOME SHOTGUN SEQUENCE"/>
    <property type="match status" value="1"/>
</dbReference>
<feature type="compositionally biased region" description="Polar residues" evidence="2">
    <location>
        <begin position="29"/>
        <end position="39"/>
    </location>
</feature>
<comment type="similarity">
    <text evidence="1">Belongs to the UPF0337 (CsbD) family.</text>
</comment>
<feature type="compositionally biased region" description="Polar residues" evidence="2">
    <location>
        <begin position="104"/>
        <end position="116"/>
    </location>
</feature>
<evidence type="ECO:0000256" key="1">
    <source>
        <dbReference type="ARBA" id="ARBA00009129"/>
    </source>
</evidence>
<gene>
    <name evidence="4" type="ORF">PT974_11619</name>
</gene>
<keyword evidence="5" id="KW-1185">Reference proteome</keyword>
<proteinExistence type="inferred from homology"/>
<dbReference type="PANTHER" id="PTHR40460:SF1">
    <property type="entry name" value="CSBD-LIKE DOMAIN-CONTAINING PROTEIN"/>
    <property type="match status" value="1"/>
</dbReference>
<accession>A0ABR0S5P8</accession>
<reference evidence="4 5" key="1">
    <citation type="submission" date="2024-01" db="EMBL/GenBank/DDBJ databases">
        <title>Complete genome of Cladobotryum mycophilum ATHUM6906.</title>
        <authorList>
            <person name="Christinaki A.C."/>
            <person name="Myridakis A.I."/>
            <person name="Kouvelis V.N."/>
        </authorList>
    </citation>
    <scope>NUCLEOTIDE SEQUENCE [LARGE SCALE GENOMIC DNA]</scope>
    <source>
        <strain evidence="4 5">ATHUM6906</strain>
    </source>
</reference>
<dbReference type="Proteomes" id="UP001338125">
    <property type="component" value="Unassembled WGS sequence"/>
</dbReference>
<evidence type="ECO:0000313" key="5">
    <source>
        <dbReference type="Proteomes" id="UP001338125"/>
    </source>
</evidence>
<name>A0ABR0S5P8_9HYPO</name>
<feature type="domain" description="CsbD-like" evidence="3">
    <location>
        <begin position="80"/>
        <end position="128"/>
    </location>
</feature>
<feature type="region of interest" description="Disordered" evidence="2">
    <location>
        <begin position="29"/>
        <end position="183"/>
    </location>
</feature>
<feature type="compositionally biased region" description="Basic and acidic residues" evidence="2">
    <location>
        <begin position="74"/>
        <end position="83"/>
    </location>
</feature>
<comment type="caution">
    <text evidence="4">The sequence shown here is derived from an EMBL/GenBank/DDBJ whole genome shotgun (WGS) entry which is preliminary data.</text>
</comment>
<evidence type="ECO:0000259" key="3">
    <source>
        <dbReference type="Pfam" id="PF05532"/>
    </source>
</evidence>
<dbReference type="Pfam" id="PF05532">
    <property type="entry name" value="CsbD"/>
    <property type="match status" value="1"/>
</dbReference>
<dbReference type="EMBL" id="JAVFKD010000016">
    <property type="protein sequence ID" value="KAK5987489.1"/>
    <property type="molecule type" value="Genomic_DNA"/>
</dbReference>
<feature type="compositionally biased region" description="Basic and acidic residues" evidence="2">
    <location>
        <begin position="162"/>
        <end position="177"/>
    </location>
</feature>
<organism evidence="4 5">
    <name type="scientific">Cladobotryum mycophilum</name>
    <dbReference type="NCBI Taxonomy" id="491253"/>
    <lineage>
        <taxon>Eukaryota</taxon>
        <taxon>Fungi</taxon>
        <taxon>Dikarya</taxon>
        <taxon>Ascomycota</taxon>
        <taxon>Pezizomycotina</taxon>
        <taxon>Sordariomycetes</taxon>
        <taxon>Hypocreomycetidae</taxon>
        <taxon>Hypocreales</taxon>
        <taxon>Hypocreaceae</taxon>
        <taxon>Cladobotryum</taxon>
    </lineage>
</organism>
<protein>
    <recommendedName>
        <fullName evidence="3">CsbD-like domain-containing protein</fullName>
    </recommendedName>
</protein>
<sequence length="183" mass="19151">MSSNTNTNDQPSTVKSYLDSATGVIQSAVGSLTGNSGDQAQGEVRKNQAEAEYDASHATAKVPGGTLSGSGAFAKDDSRRTEGSWDQTLGSAKEAVGGFIGNESLKQTGRQQNLEGQQKEAKGQLSDYSSGIGQRVQGTLGETFAGVTGDKEGQAHYNQMHAEGKSQQRGAEHDIQKQAEGQQ</sequence>
<dbReference type="SUPFAM" id="SSF69047">
    <property type="entry name" value="Hypothetical protein YjbJ"/>
    <property type="match status" value="1"/>
</dbReference>
<dbReference type="InterPro" id="IPR008462">
    <property type="entry name" value="CsbD"/>
</dbReference>
<dbReference type="InterPro" id="IPR036629">
    <property type="entry name" value="YjbJ_sf"/>
</dbReference>
<evidence type="ECO:0000313" key="4">
    <source>
        <dbReference type="EMBL" id="KAK5987489.1"/>
    </source>
</evidence>
<evidence type="ECO:0000256" key="2">
    <source>
        <dbReference type="SAM" id="MobiDB-lite"/>
    </source>
</evidence>